<dbReference type="SUPFAM" id="SSF50447">
    <property type="entry name" value="Translation proteins"/>
    <property type="match status" value="1"/>
</dbReference>
<keyword evidence="3" id="KW-1185">Reference proteome</keyword>
<dbReference type="Gene3D" id="2.40.30.10">
    <property type="entry name" value="Translation factors"/>
    <property type="match status" value="1"/>
</dbReference>
<dbReference type="SUPFAM" id="SSF52540">
    <property type="entry name" value="P-loop containing nucleoside triphosphate hydrolases"/>
    <property type="match status" value="1"/>
</dbReference>
<dbReference type="PANTHER" id="PTHR43721">
    <property type="entry name" value="ELONGATION FACTOR TU-RELATED"/>
    <property type="match status" value="1"/>
</dbReference>
<dbReference type="Pfam" id="PF00009">
    <property type="entry name" value="GTP_EFTU"/>
    <property type="match status" value="1"/>
</dbReference>
<evidence type="ECO:0000313" key="3">
    <source>
        <dbReference type="Proteomes" id="UP000232323"/>
    </source>
</evidence>
<dbReference type="InterPro" id="IPR049393">
    <property type="entry name" value="eEFSec_III"/>
</dbReference>
<dbReference type="Proteomes" id="UP000232323">
    <property type="component" value="Unassembled WGS sequence"/>
</dbReference>
<feature type="domain" description="Tr-type G" evidence="1">
    <location>
        <begin position="7"/>
        <end position="221"/>
    </location>
</feature>
<dbReference type="AlphaFoldDB" id="A0A250WTA9"/>
<organism evidence="2 3">
    <name type="scientific">Chlamydomonas eustigma</name>
    <dbReference type="NCBI Taxonomy" id="1157962"/>
    <lineage>
        <taxon>Eukaryota</taxon>
        <taxon>Viridiplantae</taxon>
        <taxon>Chlorophyta</taxon>
        <taxon>core chlorophytes</taxon>
        <taxon>Chlorophyceae</taxon>
        <taxon>CS clade</taxon>
        <taxon>Chlamydomonadales</taxon>
        <taxon>Chlamydomonadaceae</taxon>
        <taxon>Chlamydomonas</taxon>
    </lineage>
</organism>
<dbReference type="PANTHER" id="PTHR43721:SF11">
    <property type="entry name" value="SELENOCYSTEINE-SPECIFIC ELONGATION FACTOR"/>
    <property type="match status" value="1"/>
</dbReference>
<evidence type="ECO:0000259" key="1">
    <source>
        <dbReference type="PROSITE" id="PS51722"/>
    </source>
</evidence>
<dbReference type="OrthoDB" id="2067at2759"/>
<dbReference type="InterPro" id="IPR027417">
    <property type="entry name" value="P-loop_NTPase"/>
</dbReference>
<dbReference type="GO" id="GO:0005525">
    <property type="term" value="F:GTP binding"/>
    <property type="evidence" value="ECO:0007669"/>
    <property type="project" value="InterPro"/>
</dbReference>
<dbReference type="PROSITE" id="PS51722">
    <property type="entry name" value="G_TR_2"/>
    <property type="match status" value="1"/>
</dbReference>
<dbReference type="InterPro" id="IPR009000">
    <property type="entry name" value="Transl_B-barrel_sf"/>
</dbReference>
<dbReference type="STRING" id="1157962.A0A250WTA9"/>
<dbReference type="InterPro" id="IPR050055">
    <property type="entry name" value="EF-Tu_GTPase"/>
</dbReference>
<dbReference type="Gene3D" id="3.40.50.300">
    <property type="entry name" value="P-loop containing nucleotide triphosphate hydrolases"/>
    <property type="match status" value="1"/>
</dbReference>
<accession>A0A250WTA9</accession>
<dbReference type="GO" id="GO:0001514">
    <property type="term" value="P:selenocysteine incorporation"/>
    <property type="evidence" value="ECO:0007669"/>
    <property type="project" value="TreeGrafter"/>
</dbReference>
<dbReference type="CDD" id="cd03696">
    <property type="entry name" value="SelB_II"/>
    <property type="match status" value="1"/>
</dbReference>
<name>A0A250WTA9_9CHLO</name>
<dbReference type="CDD" id="cd01889">
    <property type="entry name" value="SelB_euk"/>
    <property type="match status" value="1"/>
</dbReference>
<proteinExistence type="predicted"/>
<dbReference type="InterPro" id="IPR000795">
    <property type="entry name" value="T_Tr_GTP-bd_dom"/>
</dbReference>
<dbReference type="EMBL" id="BEGY01000005">
    <property type="protein sequence ID" value="GAX74045.1"/>
    <property type="molecule type" value="Genomic_DNA"/>
</dbReference>
<comment type="caution">
    <text evidence="2">The sequence shown here is derived from an EMBL/GenBank/DDBJ whole genome shotgun (WGS) entry which is preliminary data.</text>
</comment>
<dbReference type="InterPro" id="IPR049394">
    <property type="entry name" value="eEFSec_C"/>
</dbReference>
<dbReference type="PRINTS" id="PR00315">
    <property type="entry name" value="ELONGATNFCT"/>
</dbReference>
<sequence>MSKVSRVLNINVGILGHVDSGKTSLVAALSTHLSTAALDKHPQSKERGITLDLGFSSFSAGPLPPHLSHLPYDELQFTLVDCPGHASLIRTIIGGVHIIDMIVLVIDVTKGLQAQTAECLVVGEVTTPHMLIALNKVDMLPSESRSKSIRKAAKALLQTLRYTKFSAAPMVPVAAKPGSSKSSNGYASSTEVPGTLASASAALGIEDLKSQLVAMVPPVPRNVEGPFLLSVDHCFAIKGQGTVMTGTVMRGSVAVGDIVELPALKIQRPVRSMQAFKRPVTKAVQGDRVGVCVTQLDPGLMERGLAATPGSVPTFLAAVASVEKIRFYAGPVMSGSKLHISVGHETVMATVSFFGMKPGEGIPGHLAVQALMDSMEQLAVGGRPPPLQLQKEYLHQEELHGLEGRPTSSTNANKGYGQFSAPDSEVAEGRHHGPQWALLRFDHAVTAPQESLLIGARLDADIHGESCRLCFYGRLLWLLDPSSMNELSKLKVYKVKERQGSIERMQPDGITAICKGLFKKETDISVFAGLKVHTTSGQEGVIEGSFGKSGKFKVTFGSGFTLESGSEEKHIFLRFKRFINDPDRKTKPRQ</sequence>
<evidence type="ECO:0000313" key="2">
    <source>
        <dbReference type="EMBL" id="GAX74045.1"/>
    </source>
</evidence>
<dbReference type="GO" id="GO:0003746">
    <property type="term" value="F:translation elongation factor activity"/>
    <property type="evidence" value="ECO:0007669"/>
    <property type="project" value="TreeGrafter"/>
</dbReference>
<gene>
    <name evidence="2" type="ORF">CEUSTIGMA_g1495.t1</name>
</gene>
<dbReference type="GO" id="GO:0003924">
    <property type="term" value="F:GTPase activity"/>
    <property type="evidence" value="ECO:0007669"/>
    <property type="project" value="InterPro"/>
</dbReference>
<dbReference type="FunFam" id="2.40.30.10:FF:000052">
    <property type="entry name" value="Selenocysteine-specific elongation factor EF-Sec"/>
    <property type="match status" value="1"/>
</dbReference>
<dbReference type="Pfam" id="PF21131">
    <property type="entry name" value="eEFSec_4th"/>
    <property type="match status" value="1"/>
</dbReference>
<reference evidence="2 3" key="1">
    <citation type="submission" date="2017-08" db="EMBL/GenBank/DDBJ databases">
        <title>Acidophilic green algal genome provides insights into adaptation to an acidic environment.</title>
        <authorList>
            <person name="Hirooka S."/>
            <person name="Hirose Y."/>
            <person name="Kanesaki Y."/>
            <person name="Higuchi S."/>
            <person name="Fujiwara T."/>
            <person name="Onuma R."/>
            <person name="Era A."/>
            <person name="Ohbayashi R."/>
            <person name="Uzuka A."/>
            <person name="Nozaki H."/>
            <person name="Yoshikawa H."/>
            <person name="Miyagishima S.Y."/>
        </authorList>
    </citation>
    <scope>NUCLEOTIDE SEQUENCE [LARGE SCALE GENOMIC DNA]</scope>
    <source>
        <strain evidence="2 3">NIES-2499</strain>
    </source>
</reference>
<dbReference type="CDD" id="cd04094">
    <property type="entry name" value="eSelB_III"/>
    <property type="match status" value="1"/>
</dbReference>
<protein>
    <recommendedName>
        <fullName evidence="1">Tr-type G domain-containing protein</fullName>
    </recommendedName>
</protein>
<dbReference type="Pfam" id="PF21208">
    <property type="entry name" value="euk_SelB_III"/>
    <property type="match status" value="1"/>
</dbReference>